<dbReference type="AlphaFoldDB" id="A0A2B7X354"/>
<sequence>MASFRPHRHPQNHALSARLKAKPVPIHSGSDLINNNELDQATMADEEKSFAVTPPRSQSPWREALKSGGNLGSRNLDGPVSSSYPRPTRPLVDYVKNGWMASEPKYSKPGSTMKANSWRARLQVVYALVTAPRFRRYLIVYFFLLWICLGSWIGFLSPRLRESSELSRSLDLKSRERIGGWFGSNALPKFKDLVYIRSLDPALLPGDKELAPDDPNRRRLIFVGDVHGCLEELESLLQKVSFDPQNGDHLVFTGDLISKGPKSTNVVDVARNYHASCVRGNNEDRVLLTRRELKAAAAARSKGRSVDSEPDQADDDVEADYKERILADELSGEQAAWLDACPVILKVGSIKGMGEVVVVHGGLVPGVELENQDPAAVMSMRSVDLLSHVPSASSKGVSWTKLFNKHQSMLSIARQTAPPGESARYSSATTVIYGHDGHPSPSIKKYTKGLDTNCVKGGKLSAMIIEDGGKSRIEDVKCKNYRLKAKKKLKF</sequence>
<dbReference type="PANTHER" id="PTHR42850:SF4">
    <property type="entry name" value="ZINC-DEPENDENT ENDOPOLYPHOSPHATASE"/>
    <property type="match status" value="1"/>
</dbReference>
<dbReference type="GO" id="GO:0005737">
    <property type="term" value="C:cytoplasm"/>
    <property type="evidence" value="ECO:0007669"/>
    <property type="project" value="TreeGrafter"/>
</dbReference>
<keyword evidence="5" id="KW-1185">Reference proteome</keyword>
<dbReference type="EMBL" id="PDNB01000151">
    <property type="protein sequence ID" value="PGH03118.1"/>
    <property type="molecule type" value="Genomic_DNA"/>
</dbReference>
<feature type="compositionally biased region" description="Basic residues" evidence="1">
    <location>
        <begin position="1"/>
        <end position="11"/>
    </location>
</feature>
<dbReference type="Proteomes" id="UP000223968">
    <property type="component" value="Unassembled WGS sequence"/>
</dbReference>
<evidence type="ECO:0000313" key="4">
    <source>
        <dbReference type="EMBL" id="PGH03118.1"/>
    </source>
</evidence>
<feature type="region of interest" description="Disordered" evidence="1">
    <location>
        <begin position="47"/>
        <end position="83"/>
    </location>
</feature>
<dbReference type="GO" id="GO:0000298">
    <property type="term" value="F:endopolyphosphatase activity"/>
    <property type="evidence" value="ECO:0007669"/>
    <property type="project" value="TreeGrafter"/>
</dbReference>
<dbReference type="InterPro" id="IPR050126">
    <property type="entry name" value="Ap4A_hydrolase"/>
</dbReference>
<evidence type="ECO:0000256" key="1">
    <source>
        <dbReference type="SAM" id="MobiDB-lite"/>
    </source>
</evidence>
<organism evidence="4 5">
    <name type="scientific">Helicocarpus griseus UAMH5409</name>
    <dbReference type="NCBI Taxonomy" id="1447875"/>
    <lineage>
        <taxon>Eukaryota</taxon>
        <taxon>Fungi</taxon>
        <taxon>Dikarya</taxon>
        <taxon>Ascomycota</taxon>
        <taxon>Pezizomycotina</taxon>
        <taxon>Eurotiomycetes</taxon>
        <taxon>Eurotiomycetidae</taxon>
        <taxon>Onygenales</taxon>
        <taxon>Ajellomycetaceae</taxon>
        <taxon>Helicocarpus</taxon>
    </lineage>
</organism>
<gene>
    <name evidence="4" type="ORF">AJ79_07445</name>
</gene>
<evidence type="ECO:0000256" key="2">
    <source>
        <dbReference type="SAM" id="Phobius"/>
    </source>
</evidence>
<dbReference type="GO" id="GO:0016791">
    <property type="term" value="F:phosphatase activity"/>
    <property type="evidence" value="ECO:0007669"/>
    <property type="project" value="TreeGrafter"/>
</dbReference>
<comment type="caution">
    <text evidence="4">The sequence shown here is derived from an EMBL/GenBank/DDBJ whole genome shotgun (WGS) entry which is preliminary data.</text>
</comment>
<reference evidence="4 5" key="1">
    <citation type="submission" date="2017-10" db="EMBL/GenBank/DDBJ databases">
        <title>Comparative genomics in systemic dimorphic fungi from Ajellomycetaceae.</title>
        <authorList>
            <person name="Munoz J.F."/>
            <person name="Mcewen J.G."/>
            <person name="Clay O.K."/>
            <person name="Cuomo C.A."/>
        </authorList>
    </citation>
    <scope>NUCLEOTIDE SEQUENCE [LARGE SCALE GENOMIC DNA]</scope>
    <source>
        <strain evidence="4 5">UAMH5409</strain>
    </source>
</reference>
<keyword evidence="2" id="KW-0812">Transmembrane</keyword>
<feature type="transmembrane region" description="Helical" evidence="2">
    <location>
        <begin position="138"/>
        <end position="157"/>
    </location>
</feature>
<keyword evidence="2" id="KW-1133">Transmembrane helix</keyword>
<feature type="domain" description="Calcineurin-like phosphoesterase" evidence="3">
    <location>
        <begin position="219"/>
        <end position="436"/>
    </location>
</feature>
<dbReference type="GO" id="GO:0006798">
    <property type="term" value="P:polyphosphate catabolic process"/>
    <property type="evidence" value="ECO:0007669"/>
    <property type="project" value="TreeGrafter"/>
</dbReference>
<keyword evidence="2" id="KW-0472">Membrane</keyword>
<dbReference type="SUPFAM" id="SSF56300">
    <property type="entry name" value="Metallo-dependent phosphatases"/>
    <property type="match status" value="1"/>
</dbReference>
<dbReference type="Gene3D" id="3.60.21.10">
    <property type="match status" value="1"/>
</dbReference>
<evidence type="ECO:0000313" key="5">
    <source>
        <dbReference type="Proteomes" id="UP000223968"/>
    </source>
</evidence>
<dbReference type="CDD" id="cd00144">
    <property type="entry name" value="MPP_PPP_family"/>
    <property type="match status" value="1"/>
</dbReference>
<dbReference type="PANTHER" id="PTHR42850">
    <property type="entry name" value="METALLOPHOSPHOESTERASE"/>
    <property type="match status" value="1"/>
</dbReference>
<evidence type="ECO:0000259" key="3">
    <source>
        <dbReference type="Pfam" id="PF00149"/>
    </source>
</evidence>
<protein>
    <recommendedName>
        <fullName evidence="3">Calcineurin-like phosphoesterase domain-containing protein</fullName>
    </recommendedName>
</protein>
<dbReference type="OrthoDB" id="10267127at2759"/>
<accession>A0A2B7X354</accession>
<dbReference type="InterPro" id="IPR004843">
    <property type="entry name" value="Calcineurin-like_PHP"/>
</dbReference>
<dbReference type="InterPro" id="IPR029052">
    <property type="entry name" value="Metallo-depent_PP-like"/>
</dbReference>
<name>A0A2B7X354_9EURO</name>
<dbReference type="Pfam" id="PF00149">
    <property type="entry name" value="Metallophos"/>
    <property type="match status" value="1"/>
</dbReference>
<dbReference type="STRING" id="1447875.A0A2B7X354"/>
<proteinExistence type="predicted"/>
<feature type="region of interest" description="Disordered" evidence="1">
    <location>
        <begin position="1"/>
        <end position="23"/>
    </location>
</feature>